<evidence type="ECO:0000256" key="1">
    <source>
        <dbReference type="SAM" id="MobiDB-lite"/>
    </source>
</evidence>
<dbReference type="Proteomes" id="UP000241693">
    <property type="component" value="Segment"/>
</dbReference>
<keyword evidence="3" id="KW-1185">Reference proteome</keyword>
<feature type="region of interest" description="Disordered" evidence="1">
    <location>
        <begin position="1"/>
        <end position="28"/>
    </location>
</feature>
<dbReference type="GeneID" id="40236214"/>
<dbReference type="EMBL" id="MF580956">
    <property type="protein sequence ID" value="AUO78999.1"/>
    <property type="molecule type" value="Genomic_DNA"/>
</dbReference>
<accession>A0A2I6UG88</accession>
<name>A0A2I6UG88_9CAUD</name>
<organism evidence="2 3">
    <name type="scientific">Salinibacter phage M8CC-19</name>
    <dbReference type="NCBI Taxonomy" id="2681613"/>
    <lineage>
        <taxon>Viruses</taxon>
        <taxon>Duplodnaviria</taxon>
        <taxon>Heunggongvirae</taxon>
        <taxon>Uroviricota</taxon>
        <taxon>Caudoviricetes</taxon>
        <taxon>Kryptosalinivirus</taxon>
        <taxon>Kryptosalinivirus M8CC19</taxon>
    </lineage>
</organism>
<protein>
    <submittedName>
        <fullName evidence="2">Uncharacterized protein</fullName>
    </submittedName>
</protein>
<reference evidence="2 3" key="1">
    <citation type="submission" date="2017-07" db="EMBL/GenBank/DDBJ databases">
        <title>Characterization of ecologically diverse viruses infecting co-occurring strains of cosmopolitan hyperhalophilic Bacteroidetes.</title>
        <authorList>
            <person name="Villamor J."/>
            <person name="Ramos-Barbero M.D."/>
            <person name="Gonzalez-Torres P."/>
            <person name="Gabaldon T."/>
            <person name="Rollesso-Mora R."/>
            <person name="Meseguer I."/>
            <person name="Martinez-Garcia M."/>
            <person name="Santos F."/>
            <person name="Anton J."/>
        </authorList>
    </citation>
    <scope>NUCLEOTIDE SEQUENCE [LARGE SCALE GENOMIC DNA]</scope>
</reference>
<evidence type="ECO:0000313" key="3">
    <source>
        <dbReference type="Proteomes" id="UP000241693"/>
    </source>
</evidence>
<sequence>MTYLKEQVNKDNGATTGLDGPLTDPRAETPGDLFRLLQKRHGRCVSVARVDTPEEEGKQIGWVFEKRETYSDAPDSFVQETWIFVHDQTKDLDAVLTHSPATLF</sequence>
<proteinExistence type="predicted"/>
<evidence type="ECO:0000313" key="2">
    <source>
        <dbReference type="EMBL" id="AUO78999.1"/>
    </source>
</evidence>
<dbReference type="KEGG" id="vg:40236214"/>
<dbReference type="RefSeq" id="YP_009639422.1">
    <property type="nucleotide sequence ID" value="NC_042349.1"/>
</dbReference>